<evidence type="ECO:0000256" key="1">
    <source>
        <dbReference type="SAM" id="MobiDB-lite"/>
    </source>
</evidence>
<dbReference type="Proteomes" id="UP000030151">
    <property type="component" value="Unassembled WGS sequence"/>
</dbReference>
<feature type="region of interest" description="Disordered" evidence="1">
    <location>
        <begin position="1"/>
        <end position="40"/>
    </location>
</feature>
<evidence type="ECO:0000313" key="3">
    <source>
        <dbReference type="Proteomes" id="UP000030151"/>
    </source>
</evidence>
<dbReference type="HOGENOM" id="CLU_1886252_0_0_1"/>
<protein>
    <submittedName>
        <fullName evidence="2">Uncharacterized protein</fullName>
    </submittedName>
</protein>
<sequence>MHGSKKSRSSRYAQPSEQHMMAFDDERCRVNEEDEDDVRDERDLLCEQEKPQLQPQPLNLTAREDSRVSLIRQGIWSCVEVTASTIDVVLVFGMRLRREVVVIWPAVQIFGRRRLCCSITMAFGEQVTTNSMVWQPSSYAIAQCLFIDGTGSKGL</sequence>
<gene>
    <name evidence="2" type="ORF">X797_008922</name>
</gene>
<evidence type="ECO:0000313" key="2">
    <source>
        <dbReference type="EMBL" id="EXU97923.1"/>
    </source>
</evidence>
<organism evidence="2 3">
    <name type="scientific">Metarhizium robertsii</name>
    <dbReference type="NCBI Taxonomy" id="568076"/>
    <lineage>
        <taxon>Eukaryota</taxon>
        <taxon>Fungi</taxon>
        <taxon>Dikarya</taxon>
        <taxon>Ascomycota</taxon>
        <taxon>Pezizomycotina</taxon>
        <taxon>Sordariomycetes</taxon>
        <taxon>Hypocreomycetidae</taxon>
        <taxon>Hypocreales</taxon>
        <taxon>Clavicipitaceae</taxon>
        <taxon>Metarhizium</taxon>
    </lineage>
</organism>
<name>A0A014MZS4_9HYPO</name>
<feature type="compositionally biased region" description="Basic and acidic residues" evidence="1">
    <location>
        <begin position="22"/>
        <end position="31"/>
    </location>
</feature>
<accession>A0A014MZS4</accession>
<comment type="caution">
    <text evidence="2">The sequence shown here is derived from an EMBL/GenBank/DDBJ whole genome shotgun (WGS) entry which is preliminary data.</text>
</comment>
<reference evidence="2 3" key="1">
    <citation type="submission" date="2014-02" db="EMBL/GenBank/DDBJ databases">
        <title>The genome sequence of the entomopathogenic fungus Metarhizium robertsii ARSEF 2575.</title>
        <authorList>
            <person name="Giuliano Garisto Donzelli B."/>
            <person name="Roe B.A."/>
            <person name="Macmil S.L."/>
            <person name="Krasnoff S.B."/>
            <person name="Gibson D.M."/>
        </authorList>
    </citation>
    <scope>NUCLEOTIDE SEQUENCE [LARGE SCALE GENOMIC DNA]</scope>
    <source>
        <strain evidence="2 3">ARSEF 2575</strain>
    </source>
</reference>
<dbReference type="AlphaFoldDB" id="A0A014MZS4"/>
<proteinExistence type="predicted"/>
<dbReference type="EMBL" id="JELW01000031">
    <property type="protein sequence ID" value="EXU97923.1"/>
    <property type="molecule type" value="Genomic_DNA"/>
</dbReference>